<gene>
    <name evidence="3" type="ORF">H9627_13890</name>
</gene>
<evidence type="ECO:0000256" key="1">
    <source>
        <dbReference type="SAM" id="MobiDB-lite"/>
    </source>
</evidence>
<keyword evidence="2" id="KW-0812">Transmembrane</keyword>
<proteinExistence type="predicted"/>
<reference evidence="3 4" key="1">
    <citation type="submission" date="2020-08" db="EMBL/GenBank/DDBJ databases">
        <title>A Genomic Blueprint of the Chicken Gut Microbiome.</title>
        <authorList>
            <person name="Gilroy R."/>
            <person name="Ravi A."/>
            <person name="Getino M."/>
            <person name="Pursley I."/>
            <person name="Horton D.L."/>
            <person name="Alikhan N.-F."/>
            <person name="Baker D."/>
            <person name="Gharbi K."/>
            <person name="Hall N."/>
            <person name="Watson M."/>
            <person name="Adriaenssens E.M."/>
            <person name="Foster-Nyarko E."/>
            <person name="Jarju S."/>
            <person name="Secka A."/>
            <person name="Antonio M."/>
            <person name="Oren A."/>
            <person name="Chaudhuri R."/>
            <person name="La Ragione R.M."/>
            <person name="Hildebrand F."/>
            <person name="Pallen M.J."/>
        </authorList>
    </citation>
    <scope>NUCLEOTIDE SEQUENCE [LARGE SCALE GENOMIC DNA]</scope>
    <source>
        <strain evidence="3 4">Sa1YVA5</strain>
    </source>
</reference>
<sequence>MLVATLIIVVHLVTGLGVFWPLVAVAGYGAGVLLTPARTTPALDRAPRVELVQPDQLRQRVHDQRRVLLDTRVPEPVSSSMAELEHALERVLDNWGHLVDFPEHQVTVRSMILDYIPSVVQAYLAIPDRRNAQAIGDIIGSFDLLRGEADSIYDAITRNSLNRLEDHNRILHMQFGQLPLERGERGDSGDGGDGGGVDKRAPGAK</sequence>
<dbReference type="EMBL" id="JACSPR010000015">
    <property type="protein sequence ID" value="MBD8031389.1"/>
    <property type="molecule type" value="Genomic_DNA"/>
</dbReference>
<protein>
    <submittedName>
        <fullName evidence="3">Uncharacterized protein</fullName>
    </submittedName>
</protein>
<name>A0A8I0HQR6_9CORY</name>
<keyword evidence="2" id="KW-1133">Transmembrane helix</keyword>
<comment type="caution">
    <text evidence="3">The sequence shown here is derived from an EMBL/GenBank/DDBJ whole genome shotgun (WGS) entry which is preliminary data.</text>
</comment>
<feature type="transmembrane region" description="Helical" evidence="2">
    <location>
        <begin position="6"/>
        <end position="35"/>
    </location>
</feature>
<dbReference type="AlphaFoldDB" id="A0A8I0HQR6"/>
<evidence type="ECO:0000256" key="2">
    <source>
        <dbReference type="SAM" id="Phobius"/>
    </source>
</evidence>
<keyword evidence="2" id="KW-0472">Membrane</keyword>
<evidence type="ECO:0000313" key="3">
    <source>
        <dbReference type="EMBL" id="MBD8031389.1"/>
    </source>
</evidence>
<accession>A0A8I0HQR6</accession>
<dbReference type="Proteomes" id="UP000650224">
    <property type="component" value="Unassembled WGS sequence"/>
</dbReference>
<evidence type="ECO:0000313" key="4">
    <source>
        <dbReference type="Proteomes" id="UP000650224"/>
    </source>
</evidence>
<keyword evidence="4" id="KW-1185">Reference proteome</keyword>
<organism evidence="3 4">
    <name type="scientific">Corynebacterium gallinarum</name>
    <dbReference type="NCBI Taxonomy" id="2762214"/>
    <lineage>
        <taxon>Bacteria</taxon>
        <taxon>Bacillati</taxon>
        <taxon>Actinomycetota</taxon>
        <taxon>Actinomycetes</taxon>
        <taxon>Mycobacteriales</taxon>
        <taxon>Corynebacteriaceae</taxon>
        <taxon>Corynebacterium</taxon>
    </lineage>
</organism>
<feature type="region of interest" description="Disordered" evidence="1">
    <location>
        <begin position="180"/>
        <end position="205"/>
    </location>
</feature>
<feature type="compositionally biased region" description="Basic and acidic residues" evidence="1">
    <location>
        <begin position="196"/>
        <end position="205"/>
    </location>
</feature>